<dbReference type="AlphaFoldDB" id="A0A8T0EFZ8"/>
<reference evidence="1" key="2">
    <citation type="submission" date="2020-06" db="EMBL/GenBank/DDBJ databases">
        <authorList>
            <person name="Sheffer M."/>
        </authorList>
    </citation>
    <scope>NUCLEOTIDE SEQUENCE</scope>
</reference>
<protein>
    <submittedName>
        <fullName evidence="1">Complement C3-like protein</fullName>
    </submittedName>
</protein>
<comment type="caution">
    <text evidence="1">The sequence shown here is derived from an EMBL/GenBank/DDBJ whole genome shotgun (WGS) entry which is preliminary data.</text>
</comment>
<name>A0A8T0EFZ8_ARGBR</name>
<dbReference type="Gene3D" id="6.10.270.10">
    <property type="match status" value="1"/>
</dbReference>
<gene>
    <name evidence="1" type="ORF">HNY73_019229</name>
</gene>
<sequence>MYPLSKENMLTKSKIFETMSQRDPGCGPGGGRTTDDVLHKAGIVIATNKYNPNSRVTATSCASISKQRRKLAVEIISPWTAAMKEQRIETDGDTKMRTEF</sequence>
<accession>A0A8T0EFZ8</accession>
<organism evidence="1 2">
    <name type="scientific">Argiope bruennichi</name>
    <name type="common">Wasp spider</name>
    <name type="synonym">Aranea bruennichi</name>
    <dbReference type="NCBI Taxonomy" id="94029"/>
    <lineage>
        <taxon>Eukaryota</taxon>
        <taxon>Metazoa</taxon>
        <taxon>Ecdysozoa</taxon>
        <taxon>Arthropoda</taxon>
        <taxon>Chelicerata</taxon>
        <taxon>Arachnida</taxon>
        <taxon>Araneae</taxon>
        <taxon>Araneomorphae</taxon>
        <taxon>Entelegynae</taxon>
        <taxon>Araneoidea</taxon>
        <taxon>Araneidae</taxon>
        <taxon>Argiope</taxon>
    </lineage>
</organism>
<dbReference type="Proteomes" id="UP000807504">
    <property type="component" value="Unassembled WGS sequence"/>
</dbReference>
<proteinExistence type="predicted"/>
<evidence type="ECO:0000313" key="2">
    <source>
        <dbReference type="Proteomes" id="UP000807504"/>
    </source>
</evidence>
<reference evidence="1" key="1">
    <citation type="journal article" date="2020" name="bioRxiv">
        <title>Chromosome-level reference genome of the European wasp spider Argiope bruennichi: a resource for studies on range expansion and evolutionary adaptation.</title>
        <authorList>
            <person name="Sheffer M.M."/>
            <person name="Hoppe A."/>
            <person name="Krehenwinkel H."/>
            <person name="Uhl G."/>
            <person name="Kuss A.W."/>
            <person name="Jensen L."/>
            <person name="Jensen C."/>
            <person name="Gillespie R.G."/>
            <person name="Hoff K.J."/>
            <person name="Prost S."/>
        </authorList>
    </citation>
    <scope>NUCLEOTIDE SEQUENCE</scope>
</reference>
<dbReference type="EMBL" id="JABXBU010002228">
    <property type="protein sequence ID" value="KAF8771861.1"/>
    <property type="molecule type" value="Genomic_DNA"/>
</dbReference>
<evidence type="ECO:0000313" key="1">
    <source>
        <dbReference type="EMBL" id="KAF8771861.1"/>
    </source>
</evidence>
<keyword evidence="2" id="KW-1185">Reference proteome</keyword>